<gene>
    <name evidence="1" type="ORF">LWI29_008699</name>
</gene>
<reference evidence="1" key="1">
    <citation type="journal article" date="2022" name="Plant J.">
        <title>Strategies of tolerance reflected in two North American maple genomes.</title>
        <authorList>
            <person name="McEvoy S.L."/>
            <person name="Sezen U.U."/>
            <person name="Trouern-Trend A."/>
            <person name="McMahon S.M."/>
            <person name="Schaberg P.G."/>
            <person name="Yang J."/>
            <person name="Wegrzyn J.L."/>
            <person name="Swenson N.G."/>
        </authorList>
    </citation>
    <scope>NUCLEOTIDE SEQUENCE</scope>
    <source>
        <strain evidence="1">NS2018</strain>
    </source>
</reference>
<proteinExistence type="predicted"/>
<dbReference type="EMBL" id="JAUESC010000388">
    <property type="protein sequence ID" value="KAK0570935.1"/>
    <property type="molecule type" value="Genomic_DNA"/>
</dbReference>
<reference evidence="1" key="2">
    <citation type="submission" date="2023-06" db="EMBL/GenBank/DDBJ databases">
        <authorList>
            <person name="Swenson N.G."/>
            <person name="Wegrzyn J.L."/>
            <person name="Mcevoy S.L."/>
        </authorList>
    </citation>
    <scope>NUCLEOTIDE SEQUENCE</scope>
    <source>
        <strain evidence="1">NS2018</strain>
        <tissue evidence="1">Leaf</tissue>
    </source>
</reference>
<evidence type="ECO:0000313" key="2">
    <source>
        <dbReference type="Proteomes" id="UP001168877"/>
    </source>
</evidence>
<name>A0AA39RC74_ACESA</name>
<protein>
    <submittedName>
        <fullName evidence="1">Uncharacterized protein</fullName>
    </submittedName>
</protein>
<evidence type="ECO:0000313" key="1">
    <source>
        <dbReference type="EMBL" id="KAK0570935.1"/>
    </source>
</evidence>
<comment type="caution">
    <text evidence="1">The sequence shown here is derived from an EMBL/GenBank/DDBJ whole genome shotgun (WGS) entry which is preliminary data.</text>
</comment>
<dbReference type="AlphaFoldDB" id="A0AA39RC74"/>
<dbReference type="Proteomes" id="UP001168877">
    <property type="component" value="Unassembled WGS sequence"/>
</dbReference>
<sequence>MGQGCVNVSADEWAVRLCRSVPPYKNICSESDFVNRCFDSLKDLLDVTIEYKKVVERNEARSHSRSTVVESHVAELERDVYRLKNLDRLRRQEGYSIAITLVLVFLQNVCVGHNHLPFATSHYTRDMESKLSDDENELGRWDRVVSQVSRSFEAIKLLLDKFIALNEVKKKNASRKIAGRISLEARVDQLETDVEALKRIDKPRKAVSLHDRFNQRR</sequence>
<keyword evidence="2" id="KW-1185">Reference proteome</keyword>
<organism evidence="1 2">
    <name type="scientific">Acer saccharum</name>
    <name type="common">Sugar maple</name>
    <dbReference type="NCBI Taxonomy" id="4024"/>
    <lineage>
        <taxon>Eukaryota</taxon>
        <taxon>Viridiplantae</taxon>
        <taxon>Streptophyta</taxon>
        <taxon>Embryophyta</taxon>
        <taxon>Tracheophyta</taxon>
        <taxon>Spermatophyta</taxon>
        <taxon>Magnoliopsida</taxon>
        <taxon>eudicotyledons</taxon>
        <taxon>Gunneridae</taxon>
        <taxon>Pentapetalae</taxon>
        <taxon>rosids</taxon>
        <taxon>malvids</taxon>
        <taxon>Sapindales</taxon>
        <taxon>Sapindaceae</taxon>
        <taxon>Hippocastanoideae</taxon>
        <taxon>Acereae</taxon>
        <taxon>Acer</taxon>
    </lineage>
</organism>
<accession>A0AA39RC74</accession>